<dbReference type="GO" id="GO:0016787">
    <property type="term" value="F:hydrolase activity"/>
    <property type="evidence" value="ECO:0007669"/>
    <property type="project" value="UniProtKB-KW"/>
</dbReference>
<dbReference type="EMBL" id="JAVREN010000016">
    <property type="protein sequence ID" value="MDT0307966.1"/>
    <property type="molecule type" value="Genomic_DNA"/>
</dbReference>
<name>A0ABU2L8R2_9ACTN</name>
<reference evidence="3" key="1">
    <citation type="submission" date="2023-07" db="EMBL/GenBank/DDBJ databases">
        <title>30 novel species of actinomycetes from the DSMZ collection.</title>
        <authorList>
            <person name="Nouioui I."/>
        </authorList>
    </citation>
    <scope>NUCLEOTIDE SEQUENCE [LARGE SCALE GENOMIC DNA]</scope>
    <source>
        <strain evidence="3">DSM 44917</strain>
    </source>
</reference>
<organism evidence="2 3">
    <name type="scientific">Streptomyces boetiae</name>
    <dbReference type="NCBI Taxonomy" id="3075541"/>
    <lineage>
        <taxon>Bacteria</taxon>
        <taxon>Bacillati</taxon>
        <taxon>Actinomycetota</taxon>
        <taxon>Actinomycetes</taxon>
        <taxon>Kitasatosporales</taxon>
        <taxon>Streptomycetaceae</taxon>
        <taxon>Streptomyces</taxon>
    </lineage>
</organism>
<dbReference type="RefSeq" id="WP_311630916.1">
    <property type="nucleotide sequence ID" value="NZ_JAVREN010000016.1"/>
</dbReference>
<dbReference type="Pfam" id="PF00561">
    <property type="entry name" value="Abhydrolase_1"/>
    <property type="match status" value="1"/>
</dbReference>
<gene>
    <name evidence="2" type="ORF">RM780_13465</name>
</gene>
<dbReference type="InterPro" id="IPR000073">
    <property type="entry name" value="AB_hydrolase_1"/>
</dbReference>
<protein>
    <submittedName>
        <fullName evidence="2">Alpha/beta hydrolase</fullName>
    </submittedName>
</protein>
<dbReference type="Proteomes" id="UP001183388">
    <property type="component" value="Unassembled WGS sequence"/>
</dbReference>
<dbReference type="SUPFAM" id="SSF53474">
    <property type="entry name" value="alpha/beta-Hydrolases"/>
    <property type="match status" value="1"/>
</dbReference>
<evidence type="ECO:0000313" key="3">
    <source>
        <dbReference type="Proteomes" id="UP001183388"/>
    </source>
</evidence>
<sequence length="290" mass="31020">MAAVEANGVSLNVMRLPPRGTEPQDGPAPVVVFLHGAFIDSLASFYFTLGPAFAAAGCDAVMFDLRGHGRSERPRTGYTVQDFTADLDALLDRLGVEDPVHLVGNSFGGTVALDFAVRHPERTASVLVIESVPATDAWGRVMRGALSQVLGEEDGDPKPLSWFVDQYGTAAPPSRRDKRHEARIERMGRSAARLIHSTSIMKDLTAGAPLTEEDIRSVRCPVLLINGSEGLVAEETAQLASQLQRVRVAEVAGQKHSVLVEAPDAVSRLALDWVREHAAQGQGQGQGLAS</sequence>
<evidence type="ECO:0000259" key="1">
    <source>
        <dbReference type="Pfam" id="PF00561"/>
    </source>
</evidence>
<dbReference type="PANTHER" id="PTHR43194:SF2">
    <property type="entry name" value="PEROXISOMAL MEMBRANE PROTEIN LPX1"/>
    <property type="match status" value="1"/>
</dbReference>
<comment type="caution">
    <text evidence="2">The sequence shown here is derived from an EMBL/GenBank/DDBJ whole genome shotgun (WGS) entry which is preliminary data.</text>
</comment>
<dbReference type="Gene3D" id="3.40.50.1820">
    <property type="entry name" value="alpha/beta hydrolase"/>
    <property type="match status" value="1"/>
</dbReference>
<feature type="domain" description="AB hydrolase-1" evidence="1">
    <location>
        <begin position="29"/>
        <end position="258"/>
    </location>
</feature>
<dbReference type="PANTHER" id="PTHR43194">
    <property type="entry name" value="HYDROLASE ALPHA/BETA FOLD FAMILY"/>
    <property type="match status" value="1"/>
</dbReference>
<keyword evidence="3" id="KW-1185">Reference proteome</keyword>
<evidence type="ECO:0000313" key="2">
    <source>
        <dbReference type="EMBL" id="MDT0307966.1"/>
    </source>
</evidence>
<accession>A0ABU2L8R2</accession>
<proteinExistence type="predicted"/>
<keyword evidence="2" id="KW-0378">Hydrolase</keyword>
<dbReference type="PRINTS" id="PR00111">
    <property type="entry name" value="ABHYDROLASE"/>
</dbReference>
<dbReference type="InterPro" id="IPR029058">
    <property type="entry name" value="AB_hydrolase_fold"/>
</dbReference>
<dbReference type="InterPro" id="IPR050228">
    <property type="entry name" value="Carboxylesterase_BioH"/>
</dbReference>